<evidence type="ECO:0000313" key="3">
    <source>
        <dbReference type="Proteomes" id="UP001226651"/>
    </source>
</evidence>
<dbReference type="Proteomes" id="UP001226651">
    <property type="component" value="Chromosome"/>
</dbReference>
<evidence type="ECO:0008006" key="4">
    <source>
        <dbReference type="Google" id="ProtNLM"/>
    </source>
</evidence>
<evidence type="ECO:0000313" key="2">
    <source>
        <dbReference type="EMBL" id="WIV87891.1"/>
    </source>
</evidence>
<name>A0ABY8Y7E4_9GAMM</name>
<dbReference type="EMBL" id="CP127389">
    <property type="protein sequence ID" value="WIV87891.1"/>
    <property type="molecule type" value="Genomic_DNA"/>
</dbReference>
<proteinExistence type="predicted"/>
<accession>A0ABY8Y7E4</accession>
<keyword evidence="1" id="KW-1133">Transmembrane helix</keyword>
<gene>
    <name evidence="2" type="ORF">QQS39_15765</name>
</gene>
<organism evidence="2 3">
    <name type="scientific">Proteus appendicitidis</name>
    <dbReference type="NCBI Taxonomy" id="3034648"/>
    <lineage>
        <taxon>Bacteria</taxon>
        <taxon>Pseudomonadati</taxon>
        <taxon>Pseudomonadota</taxon>
        <taxon>Gammaproteobacteria</taxon>
        <taxon>Enterobacterales</taxon>
        <taxon>Morganellaceae</taxon>
        <taxon>Proteus</taxon>
    </lineage>
</organism>
<keyword evidence="1" id="KW-0812">Transmembrane</keyword>
<sequence length="119" mass="13660">MFNTQALYAWIALLAFSLGWIAQGWHRDNIALEQRMLITAIEDQANMDACLDLQLFSSDICMRNVSEIKSIFSLLHHQYNQEIAKADFENHCINTDFITVFNNTRCEVGGFYLGSISVY</sequence>
<keyword evidence="3" id="KW-1185">Reference proteome</keyword>
<protein>
    <recommendedName>
        <fullName evidence="4">DUF4359 domain-containing protein</fullName>
    </recommendedName>
</protein>
<keyword evidence="1" id="KW-0472">Membrane</keyword>
<dbReference type="RefSeq" id="WP_285804896.1">
    <property type="nucleotide sequence ID" value="NZ_CP127389.1"/>
</dbReference>
<feature type="transmembrane region" description="Helical" evidence="1">
    <location>
        <begin position="6"/>
        <end position="26"/>
    </location>
</feature>
<reference evidence="2 3" key="1">
    <citation type="submission" date="2023-06" db="EMBL/GenBank/DDBJ databases">
        <title>Proteus appendicitidis sp. nov., isolated from the appendiceal pus of an appendicitis patient in Yongzhou, China.</title>
        <authorList>
            <person name="Cai X."/>
        </authorList>
    </citation>
    <scope>NUCLEOTIDE SEQUENCE [LARGE SCALE GENOMIC DNA]</scope>
    <source>
        <strain evidence="2 3">HZ0627</strain>
    </source>
</reference>
<evidence type="ECO:0000256" key="1">
    <source>
        <dbReference type="SAM" id="Phobius"/>
    </source>
</evidence>